<protein>
    <recommendedName>
        <fullName evidence="4">Lipoprotein</fullName>
    </recommendedName>
</protein>
<dbReference type="EMBL" id="CP123759">
    <property type="protein sequence ID" value="WGO83072.1"/>
    <property type="molecule type" value="Genomic_DNA"/>
</dbReference>
<sequence length="135" mass="14502">MKKLVLALITMGMMSGCATIVGEKTQRVQIDSNPSGAEFSVKDEKSTIIAQGRTPQGITLEKSVGSYFGKKSYEITLTKEGLKPVTLPLKASANGWYVAGNLFFGGLIGWLIVDPFNGGMYTLHPETINATLSDI</sequence>
<gene>
    <name evidence="2" type="ORF">QG404_12080</name>
</gene>
<keyword evidence="1" id="KW-0732">Signal</keyword>
<evidence type="ECO:0000313" key="2">
    <source>
        <dbReference type="EMBL" id="WGO83072.1"/>
    </source>
</evidence>
<evidence type="ECO:0000313" key="3">
    <source>
        <dbReference type="Proteomes" id="UP001231859"/>
    </source>
</evidence>
<feature type="signal peptide" evidence="1">
    <location>
        <begin position="1"/>
        <end position="18"/>
    </location>
</feature>
<reference evidence="2 3" key="1">
    <citation type="submission" date="2023-04" db="EMBL/GenBank/DDBJ databases">
        <title>Genome dynamics across the evolutionary transition to endosymbiosis.</title>
        <authorList>
            <person name="Siozios S."/>
            <person name="Nadal-Jimenez P."/>
            <person name="Azagi T."/>
            <person name="Sprong H."/>
            <person name="Frost C.L."/>
            <person name="Parratt S.R."/>
            <person name="Taylor G."/>
            <person name="Brettell L."/>
            <person name="Lew K.C."/>
            <person name="Croft L."/>
            <person name="King K.C."/>
            <person name="Brockhurst M.A."/>
            <person name="Hypsa V."/>
            <person name="Novakova E."/>
            <person name="Darby A.C."/>
            <person name="Hurst G.D.D."/>
        </authorList>
    </citation>
    <scope>NUCLEOTIDE SEQUENCE [LARGE SCALE GENOMIC DNA]</scope>
    <source>
        <strain evidence="3">aApi_AU</strain>
    </source>
</reference>
<name>A0ABY8P0R1_9GAMM</name>
<evidence type="ECO:0000256" key="1">
    <source>
        <dbReference type="SAM" id="SignalP"/>
    </source>
</evidence>
<dbReference type="Proteomes" id="UP001231859">
    <property type="component" value="Chromosome"/>
</dbReference>
<evidence type="ECO:0008006" key="4">
    <source>
        <dbReference type="Google" id="ProtNLM"/>
    </source>
</evidence>
<dbReference type="PROSITE" id="PS51257">
    <property type="entry name" value="PROKAR_LIPOPROTEIN"/>
    <property type="match status" value="1"/>
</dbReference>
<proteinExistence type="predicted"/>
<feature type="chain" id="PRO_5046566243" description="Lipoprotein" evidence="1">
    <location>
        <begin position="19"/>
        <end position="135"/>
    </location>
</feature>
<accession>A0ABY8P0R1</accession>
<keyword evidence="3" id="KW-1185">Reference proteome</keyword>
<dbReference type="RefSeq" id="WP_280937742.1">
    <property type="nucleotide sequence ID" value="NZ_CP123759.1"/>
</dbReference>
<organism evidence="2 3">
    <name type="scientific">Arsenophonus apicola</name>
    <dbReference type="NCBI Taxonomy" id="2879119"/>
    <lineage>
        <taxon>Bacteria</taxon>
        <taxon>Pseudomonadati</taxon>
        <taxon>Pseudomonadota</taxon>
        <taxon>Gammaproteobacteria</taxon>
        <taxon>Enterobacterales</taxon>
        <taxon>Morganellaceae</taxon>
        <taxon>Arsenophonus</taxon>
    </lineage>
</organism>